<comment type="caution">
    <text evidence="1">The sequence shown here is derived from an EMBL/GenBank/DDBJ whole genome shotgun (WGS) entry which is preliminary data.</text>
</comment>
<dbReference type="VEuPathDB" id="VectorBase:SSCA008478"/>
<evidence type="ECO:0000313" key="2">
    <source>
        <dbReference type="Proteomes" id="UP000616769"/>
    </source>
</evidence>
<organism evidence="1 2">
    <name type="scientific">Sarcoptes scabiei</name>
    <name type="common">Itch mite</name>
    <name type="synonym">Acarus scabiei</name>
    <dbReference type="NCBI Taxonomy" id="52283"/>
    <lineage>
        <taxon>Eukaryota</taxon>
        <taxon>Metazoa</taxon>
        <taxon>Ecdysozoa</taxon>
        <taxon>Arthropoda</taxon>
        <taxon>Chelicerata</taxon>
        <taxon>Arachnida</taxon>
        <taxon>Acari</taxon>
        <taxon>Acariformes</taxon>
        <taxon>Sarcoptiformes</taxon>
        <taxon>Astigmata</taxon>
        <taxon>Psoroptidia</taxon>
        <taxon>Sarcoptoidea</taxon>
        <taxon>Sarcoptidae</taxon>
        <taxon>Sarcoptinae</taxon>
        <taxon>Sarcoptes</taxon>
    </lineage>
</organism>
<accession>A0A132A3F2</accession>
<proteinExistence type="predicted"/>
<dbReference type="EMBL" id="JXLN01010113">
    <property type="protein sequence ID" value="KPM05135.1"/>
    <property type="molecule type" value="Genomic_DNA"/>
</dbReference>
<sequence length="80" mass="10027">MTIKNEVYQTSKNNKSNQIHQIFLQDFVWQQLMKKLKNERRMFGKECKIFGCKQIDYGLFLVIKDILMRNYWLDWWWFDL</sequence>
<dbReference type="Proteomes" id="UP000616769">
    <property type="component" value="Unassembled WGS sequence"/>
</dbReference>
<reference evidence="1 2" key="1">
    <citation type="journal article" date="2015" name="Parasit. Vectors">
        <title>Draft genome of the scabies mite.</title>
        <authorList>
            <person name="Rider S.D.Jr."/>
            <person name="Morgan M.S."/>
            <person name="Arlian L.G."/>
        </authorList>
    </citation>
    <scope>NUCLEOTIDE SEQUENCE [LARGE SCALE GENOMIC DNA]</scope>
    <source>
        <strain evidence="1">Arlian Lab</strain>
    </source>
</reference>
<dbReference type="AlphaFoldDB" id="A0A132A3F2"/>
<evidence type="ECO:0000313" key="1">
    <source>
        <dbReference type="EMBL" id="KPM05135.1"/>
    </source>
</evidence>
<protein>
    <submittedName>
        <fullName evidence="1">Uncharacterized protein</fullName>
    </submittedName>
</protein>
<name>A0A132A3F2_SARSC</name>
<gene>
    <name evidence="1" type="ORF">QR98_0035940</name>
</gene>